<dbReference type="Pfam" id="PF03895">
    <property type="entry name" value="YadA_anchor"/>
    <property type="match status" value="1"/>
</dbReference>
<feature type="domain" description="Trimeric autotransporter adhesin YadA-like head" evidence="14">
    <location>
        <begin position="273"/>
        <end position="296"/>
    </location>
</feature>
<dbReference type="GO" id="GO:0009986">
    <property type="term" value="C:cell surface"/>
    <property type="evidence" value="ECO:0007669"/>
    <property type="project" value="UniProtKB-SubCell"/>
</dbReference>
<evidence type="ECO:0000256" key="11">
    <source>
        <dbReference type="SAM" id="Coils"/>
    </source>
</evidence>
<protein>
    <recommendedName>
        <fullName evidence="17">Autotransporter adhesin</fullName>
    </recommendedName>
</protein>
<evidence type="ECO:0000256" key="2">
    <source>
        <dbReference type="ARBA" id="ARBA00004442"/>
    </source>
</evidence>
<feature type="compositionally biased region" description="Low complexity" evidence="12">
    <location>
        <begin position="4063"/>
        <end position="4075"/>
    </location>
</feature>
<dbReference type="Pfam" id="PF05662">
    <property type="entry name" value="YadA_stalk"/>
    <property type="match status" value="7"/>
</dbReference>
<feature type="domain" description="Trimeric autotransporter adhesin YadA-like head" evidence="14">
    <location>
        <begin position="299"/>
        <end position="325"/>
    </location>
</feature>
<feature type="compositionally biased region" description="Polar residues" evidence="12">
    <location>
        <begin position="3350"/>
        <end position="3362"/>
    </location>
</feature>
<feature type="domain" description="Trimeric autotransporter adhesin YadA-like stalk" evidence="15">
    <location>
        <begin position="2692"/>
        <end position="2719"/>
    </location>
</feature>
<feature type="region of interest" description="Disordered" evidence="12">
    <location>
        <begin position="4057"/>
        <end position="4080"/>
    </location>
</feature>
<sequence>MNKIFKTKYDVTTGQTKVVSELANNRQVASRVEGASVGVGQPKCGVFLGMFKVLPLALLMSGLLSSAAYGANVWIDVNPNGITGGDNKPSSVWYNGGLSDNKNEVVLLADGESTTGAKAQYKNKDFKRTVIIGSRAVGGGNDATAIGYRAIVGKNLAETNTDDSHQGTAVGYRAFSYGNESVSLGNDTVAYGESSISIGSDNVGRNIGKYSRTGLSYDIWKLYRQNGSKFNYTGEYAAIDGADPDTSRSKYEAYLSETNPTKPFYRTHNWAFGDSSIAIGSRNVAYGHGSLAMGTLSVAKGDYSTALGTATLAFGNSSVALGNESYVYAGNSIGVGNEVQAISDGSMVYGYQSYAGGPGSIAIGKRALSNVEPSAHFKQTVEDFGNLWYEGKSTVHALGMLDNPQNHGKSKDLDGYFLPATEKQSGTEEEKAKGKNGGAVALGYYVYALGENSVALGRQAYSKGDRSIAIGPYAYGGYEKTIAMGYGAKAMSSQSLALGSLSRVEGKNSVALGVEAKVLNDESNSELNGQNSMALGNNSEVTMKNSVAIGNMSNTRYYYTGDKSNPTPSSNNNNNNNNNAITLPAYIPKGTSYSYTSTSDDGVISVGGWDRRDGKLGRRRIINVAPGALDSDAATVGQLKALEYAYKEGVVAYYTVEGGKNYKVVKDADGKFYKANTENGTPLDSTAIAADKVFVGPKGANERSQSIQVNGRRRNVVDMGDKIKFAHISDGEITSGSDQAITGNQLNQLGSTILGLGVQSNDKTKFDTPSFTKVQYEGSTGTQNHTTFKNAIDESIKAINKGLVIQGDDKQGKISLGSTLNIKAGNTSVTDQGTKTEYKSDNIRTAYQPKNKTLLIGIKENPTFKSVTVSDPITASSPEGTLTTKKYVDDQLKNVSTNLHFLSVQGTDKTAGNYNNDGAKASYSVAIGVNAQVVDPTIVVTGNKPKPTATAGIAIGYNAKSEAENAVAIGRDVSIDVPNSFVMGSNNTVTQSFKETNGAVVVIGSGTKLVESKSSIAIGAVYKVHQGKADGTLIENAAWTASIGNKNKIKNGTDIVALGNNIEVKDETNEENPKNKTRIANNDLILIGNGATAETAKNSVLVGAKSNAGKGAKNAVIIGHSAEAKAEAEGAVVIGQGANVQTKATGAIAFGQSATVNAEASNAIAFGKSASVQPNATSGIAFGQSASVSVADGIALGSHSVASTAGDKVGFNTVTGATKADPVSHGAWKSKYGALSIGGNNNGTRQITGVAAGTNDTDAVNVAQLKEATLHFVSVNGGSKTDENYTNNGATKTGAIALGIGAKAASENSIAMGKDSKIEAEISNAVAIGANNHLRGLRGKDNKDQYKHTVAIGSDNIITGRKIVNLGSGNKIGNAEDSYQTDKKAGAVSIRVIGDDNKVHGVWNTVIGEENKLESSNWTQVIGDYNAVTKSDYAIVISSNQAQKGDQQKTTNTVTNSNYAIVIGNQAKATDAKNSVVIGASANSTAESAVVLGKGATVQANATGAVAIGEGASVSTNAGESIALGKGSKATQKENTVSTYTATQTSNIKFNGFSGSGNDKSVLSIGDGGKERVIKHVAPGKISNDSTDAINGSQLYSVIDVFGHLGATVLGAEVDATKGFKQSTFENVKYKDGGRDQKNTFKAAIDETIKAINKGIVISDGSETGTRQLGETLTVKAGNIDKPQTDSDGFSSNNIKTKYLKDNGEILIGIKDKPEFKEVTVSQELTDTSKDNVLTTKKYVDNKLANVASKFTVSGNEGSQFEINKDNNKLSIKGETTNNNIKTKATSSKEIEISLSDTLTGITSIGKNSDNGITFNTNATTIKLGGVSLSLNKDNTAVKISGVADGKDTNDAVNKGQLDKKQDKLTGTITANNGIKLTGTAANSIASDITLSLEDGLKEKIDNALSKADAGNTYAKVDASNIENGNKASWRTTLDVYSKTEANAEIAKAKETVTNGDGITVSATPDGTDGPKTFTVALADEYKTKINSIGTGSVADNDKNTVTGGKVHTAIEDAKTTLTSTINGKADKNLSNIDETGKAKIKTLATEAIDVQGKEGELKVTPSTSGNKKSFTVSLNDDIKTKIDGIGTGTVVADNNKTVTGGAVHTAIEAAKTDLKGKLYANTATFGLKGNDSQEVTKKLDNTIEIKGTDTAKSGQTNIYVSKADENGLKIELGENLKGIKKISQGEKAVISLEDKALTLTSNNNKVAVKSDHVLSDKDIYIGTKTDDNKLVKKSELGGGYITFEDENTSKGTKNVNFGKKVIYGKSAEITPTVEASIDDAKVTFAINDASIEGTKLKDATIAEAKLDQGIKTKLNKTFKVKAGDESSDNLIGEELEFATKDANLTVGLDATKKKITYGLSSALTGIESIGKDNNTKITFKNNGQNEIDFTVGTNTTYKFTDSGLDLASKPITNLGSGLEQKTGNGGRQDLDEFLKLTATNGQPSDGKLNKAINAGDLLHVAQGLVGKGLKFKADSASADGSTKTEMTIALGQAVTFKGDGKYLTTKLNDTNGEISFNLSVAESISDASTDGDSTQNTSNSKLVTENAVKNFVTNKINNLSSTLQLEGDNTENDKDPADPIGKVELKTEKLKLTGENDFIETEVKANDPTVTIKLAQKVKDKLAIIKVGENTNGDNSFALGKDSKLETKKTAPTGITQNVGGNDVTITWSNAGAGQNKEVVSVGDTGKERIITHVAAGDVRDGSTDAVNGGQLHRVIDVFGKLGLDVLGAEKADSGDGFKKSKFDVVKTSDNTTDSNPEKSEKTFKTAIEDNIAAINKGLKFAGDNDGEKQLYLGSTLNIKGAKGEASSAGSNSASSDTTNNHQNIFTKASDTGLEIALNEALQGISSISGKKGTDGSAVAKIDFTSSGTSTSPTVKITADGGEFTFGKDGLNLNSKQITGIASGLGLKDSVDGNNGGSAGTSNSDTDIINKVLSGNPDKDNNNAVNVKDLSKVANALVEKGLSFEGNGGNTDKVTRKLGDTLKIVGKGSDANSITATENNIKVSKNTTNDGLEIGLSETLAGIKSIANGDKAKIALDNDKKTITFTAGETNNNVTLSEGEFSGVSEINKADGKGALKLADSTATLESASGNSNVALKANEATVTAGTDKGSLKLEAAKATLESAKNGSNVALDGTSATLSAGNGKGSIKVATGSGDDANKIELSPENGSAVTLAKDGTNGVKATGLSTVGLDGDNALVFTNGAGNKAELKVGGSALTFTKATTGNTVKISNVAVGKIESSSSEAITGGQLHDLATHLGVAVDNSGKTTFTAPSFAKINGSEAPKTFKGAIDNLITAVNGGLTFRGNDNSSSPSSTTLQLGRTLTIDSSESKTKLENSKATKEKDITTKLEPSNGSDSQAGTLTLTLNKATSVDENDERVVTSSAVANKLKNYTTTETLEDDFLRVTGENINGHQKEFGKNVGLEEVKLEEDETEGTSELVQAKALVDYLKGTGEKSVKLSDSAKTQAIGEGSISIGHNAVSRNEGSIAMGYNSEASNSGAISIGQGSTVLGTSSVAVGKENDVKGNFSFVLGESNTLDKEQTYVIGSDNTISGAKNIAIGLGNTVGGNENIVLGSHVDLKDDVEGAIVLGDKSIGVSNAVSVGNALTKRRIVFVDTPQGEYDAVNKKYVDGLTLSYKENSTGPAKSINLKTGALDFVKSENISVAVEADGKITHTLNNNLTSIVSISGGKNGSEDAAKITLSSKPETEEEAKDYVKTVTINDAKLKGLLDGEIAESSKEAVTGKQLADLTKQLGVDVSTSDKTKFTAPIFEYLSKVDGSFNKNPTTLKGAIDEARAKLNEGLKFGGDIPSAGTNTNNTHYLGSTINIVRLGTPTGTGAVAPTSTDGYSGSNLITQYTNDKGNAKIEIGFKDAPTFSKVTLSQEQKYGEADKVGSNDLITKSYLEGALSNFKFNVEYGDKKVQIGRGDTLKFADGLNIQGSLKQEGATQPSVVTSTTAPTTVNTPSGSENGGAGTTVVSNGADSSNSGSSDSTSNMASSGGTNGASSDSADTAVASSSPTAGTSSTPTTTPTTTTSTTTAVVTIGTKNDLTNITSISSKAGSADGNDADNGTTGDVTKLSLTPENATFQVGTTGSKVKIDKEGISLTPQATDPKDPSANAPSITINVGSVPATPNTSSPAQPADPSLPAVDNGPSIAFAAKGGSNGSKEGTGTIKYLKDRTVKNTQSMNDKDKYGEGDNKGNAATEGAVKELYDSGLKFAGNDNVEVAKKIGDKLAIVGQGLTKDKVATFKGTDGNIAVTAKPNSGSDANSKLEISLSESLKDMNSFETKAKKVTGGKDDLYAKSKLDGEGLHLTPFAGISEQDVIGPLTDKAAHYGLLGSTVKDGDKTNTQTAGESKLTQDGNTNVSTATETKLTSKDGETASLTAKGLTVGDSTKDGDKTHAVYGKTGFSVKGKDGSSEIVSLKVANGQDGNAQSATLAFAKGTDSKSGTGTIKGLADIKPDETDGSLAANKNYVDEKVSDLDSNRPFDFYVKEGEKEIKVVKGRDGKFYKPEDLKGAKYVAGTADGDKGKYTKNGQDVKSSIADKQAAVVIKAEPTTSPMTITNVKDGDLTNTSTDAINGGQLVKATGAKFIDDPNSSETAPKPKIMVFADGRDGKSGLEAEAMATKGLTGKDGLNGKNANDKANALRDGEAGTVVFTDRQGNRLVKANDGKYYEAGDVEADGKLKQGASAVEKLQLSLVNHEGEATKPVALGNVASGLELPAPETDPAKAKEAKEKTAQLANAVKDKKAEVSDKAKTLSDKAKTFTRLTLAVNGLEQAANALPDGKAKAQIEAQLKETQEELAKAQKALETAKTDLQTAQENLKTANADYEANYEGYAKVADLVSADSKANVANVATVGDLQAVAKSGMKFKGNDGVEVRKQLSETLSIIGEGTFNSNRTAAGNIKVEMAQDGKGLEVKLSDQLKNMTSFETREVNGKKARLDSNGLRVVNKGKDGTDDKAKSATYGAEAVVLEDKNKSDKAVMTAGGIRFADSSTQATALSTELNKNGLTVNGAGGQIHIDGTKGVITVPNIKPNADGHVVVNKNYVDTKNNELRTQMNNNDRNMRAGVAQAVAQANLPINILPGKSTLSLATGNYMGTQAFAVGYSRVSDNGKLSVKFSLGHGDKKTSVGAGVGYSW</sequence>
<feature type="domain" description="Trimeric autotransporter adhesin YadA-like head" evidence="14">
    <location>
        <begin position="3468"/>
        <end position="3494"/>
    </location>
</feature>
<feature type="domain" description="Trimeric autotransporter adhesin YadA-like head" evidence="14">
    <location>
        <begin position="448"/>
        <end position="474"/>
    </location>
</feature>
<dbReference type="PROSITE" id="PS00018">
    <property type="entry name" value="EF_HAND_1"/>
    <property type="match status" value="1"/>
</dbReference>
<dbReference type="Gene3D" id="2.150.10.10">
    <property type="entry name" value="Serralysin-like metalloprotease, C-terminal"/>
    <property type="match status" value="9"/>
</dbReference>
<comment type="similarity">
    <text evidence="3">Belongs to the autotransporter-2 (AT-2) (TC 1.B.40) family.</text>
</comment>
<feature type="domain" description="Trimeric autotransporter adhesin YadA-like head" evidence="14">
    <location>
        <begin position="3496"/>
        <end position="3520"/>
    </location>
</feature>
<feature type="domain" description="Trimeric autotransporter adhesin YadA-like head" evidence="14">
    <location>
        <begin position="494"/>
        <end position="515"/>
    </location>
</feature>
<dbReference type="InterPro" id="IPR005594">
    <property type="entry name" value="YadA_C"/>
</dbReference>
<feature type="compositionally biased region" description="Polar residues" evidence="12">
    <location>
        <begin position="3306"/>
        <end position="3328"/>
    </location>
</feature>
<proteinExistence type="inferred from homology"/>
<evidence type="ECO:0000256" key="8">
    <source>
        <dbReference type="ARBA" id="ARBA00022927"/>
    </source>
</evidence>
<feature type="domain" description="Trimeric autotransporter adhesin YadA-like head" evidence="14">
    <location>
        <begin position="950"/>
        <end position="970"/>
    </location>
</feature>
<feature type="compositionally biased region" description="Polar residues" evidence="12">
    <location>
        <begin position="559"/>
        <end position="570"/>
    </location>
</feature>
<keyword evidence="10" id="KW-0998">Cell outer membrane</keyword>
<dbReference type="eggNOG" id="COG5295">
    <property type="taxonomic scope" value="Bacteria"/>
</dbReference>
<keyword evidence="6" id="KW-0812">Transmembrane</keyword>
<feature type="domain" description="Trimeric autotransporter adhesin YadA-like head" evidence="14">
    <location>
        <begin position="178"/>
        <end position="201"/>
    </location>
</feature>
<evidence type="ECO:0000313" key="16">
    <source>
        <dbReference type="EMBL" id="ABI24487.1"/>
    </source>
</evidence>
<comment type="subcellular location">
    <subcellularLocation>
        <location evidence="2">Cell outer membrane</location>
    </subcellularLocation>
    <subcellularLocation>
        <location evidence="1">Cell surface</location>
    </subcellularLocation>
</comment>
<dbReference type="GO" id="GO:0015031">
    <property type="term" value="P:protein transport"/>
    <property type="evidence" value="ECO:0007669"/>
    <property type="project" value="UniProtKB-KW"/>
</dbReference>
<dbReference type="InterPro" id="IPR045584">
    <property type="entry name" value="Pilin-like"/>
</dbReference>
<evidence type="ECO:0000256" key="6">
    <source>
        <dbReference type="ARBA" id="ARBA00022692"/>
    </source>
</evidence>
<feature type="domain" description="Trimeric autotransporter adhesin YadA-like head" evidence="14">
    <location>
        <begin position="1290"/>
        <end position="1316"/>
    </location>
</feature>
<dbReference type="SUPFAM" id="SSF101967">
    <property type="entry name" value="Adhesin YadA, collagen-binding domain"/>
    <property type="match status" value="9"/>
</dbReference>
<feature type="region of interest" description="Disordered" evidence="12">
    <location>
        <begin position="4340"/>
        <end position="4380"/>
    </location>
</feature>
<feature type="region of interest" description="Disordered" evidence="12">
    <location>
        <begin position="2805"/>
        <end position="2825"/>
    </location>
</feature>
<feature type="domain" description="Trimeric autotransporter adhesin YadA-like stalk" evidence="15">
    <location>
        <begin position="1246"/>
        <end position="1269"/>
    </location>
</feature>
<feature type="compositionally biased region" description="Polar residues" evidence="12">
    <location>
        <begin position="4349"/>
        <end position="4374"/>
    </location>
</feature>
<evidence type="ECO:0000259" key="14">
    <source>
        <dbReference type="Pfam" id="PF05658"/>
    </source>
</evidence>
<dbReference type="KEGG" id="hso:HS_0209"/>
<dbReference type="CDD" id="cd12820">
    <property type="entry name" value="LbR_YadA-like"/>
    <property type="match status" value="3"/>
</dbReference>
<evidence type="ECO:0000256" key="10">
    <source>
        <dbReference type="ARBA" id="ARBA00023237"/>
    </source>
</evidence>
<evidence type="ECO:0008006" key="17">
    <source>
        <dbReference type="Google" id="ProtNLM"/>
    </source>
</evidence>
<evidence type="ECO:0000256" key="7">
    <source>
        <dbReference type="ARBA" id="ARBA00022729"/>
    </source>
</evidence>
<feature type="domain" description="Trimeric autotransporter adhesin YadA-like stalk" evidence="15">
    <location>
        <begin position="1574"/>
        <end position="1601"/>
    </location>
</feature>
<dbReference type="Gene3D" id="1.20.5.170">
    <property type="match status" value="1"/>
</dbReference>
<evidence type="ECO:0000256" key="3">
    <source>
        <dbReference type="ARBA" id="ARBA00005848"/>
    </source>
</evidence>
<keyword evidence="9" id="KW-0472">Membrane</keyword>
<dbReference type="InterPro" id="IPR008640">
    <property type="entry name" value="Adhesin_Head_dom"/>
</dbReference>
<name>Q0I1T5_HISS1</name>
<feature type="coiled-coil region" evidence="11">
    <location>
        <begin position="4792"/>
        <end position="4837"/>
    </location>
</feature>
<evidence type="ECO:0000256" key="12">
    <source>
        <dbReference type="SAM" id="MobiDB-lite"/>
    </source>
</evidence>
<dbReference type="HOGENOM" id="CLU_223523_0_0_6"/>
<feature type="region of interest" description="Disordered" evidence="12">
    <location>
        <begin position="3943"/>
        <end position="4037"/>
    </location>
</feature>
<evidence type="ECO:0000256" key="9">
    <source>
        <dbReference type="ARBA" id="ARBA00023136"/>
    </source>
</evidence>
<feature type="domain" description="Trimeric autotransporter adhesin YadA-like stalk" evidence="15">
    <location>
        <begin position="3229"/>
        <end position="3270"/>
    </location>
</feature>
<dbReference type="InterPro" id="IPR008635">
    <property type="entry name" value="Coiled_stalk_dom"/>
</dbReference>
<keyword evidence="4" id="KW-0813">Transport</keyword>
<evidence type="ECO:0000256" key="1">
    <source>
        <dbReference type="ARBA" id="ARBA00004241"/>
    </source>
</evidence>
<feature type="compositionally biased region" description="Low complexity" evidence="12">
    <location>
        <begin position="3948"/>
        <end position="3966"/>
    </location>
</feature>
<evidence type="ECO:0000256" key="4">
    <source>
        <dbReference type="ARBA" id="ARBA00022448"/>
    </source>
</evidence>
<organism evidence="16">
    <name type="scientific">Histophilus somni (strain 129Pt)</name>
    <name type="common">Haemophilus somnus</name>
    <dbReference type="NCBI Taxonomy" id="205914"/>
    <lineage>
        <taxon>Bacteria</taxon>
        <taxon>Pseudomonadati</taxon>
        <taxon>Pseudomonadota</taxon>
        <taxon>Gammaproteobacteria</taxon>
        <taxon>Pasteurellales</taxon>
        <taxon>Pasteurellaceae</taxon>
        <taxon>Histophilus</taxon>
    </lineage>
</organism>
<feature type="compositionally biased region" description="Basic and acidic residues" evidence="12">
    <location>
        <begin position="4189"/>
        <end position="4199"/>
    </location>
</feature>
<feature type="domain" description="Trimeric autotransporter adhesin YadA-like head" evidence="14">
    <location>
        <begin position="528"/>
        <end position="551"/>
    </location>
</feature>
<feature type="domain" description="Trimeric autotransporter adhesin YadA-like stalk" evidence="15">
    <location>
        <begin position="4565"/>
        <end position="4589"/>
    </location>
</feature>
<dbReference type="SUPFAM" id="SSF54523">
    <property type="entry name" value="Pili subunits"/>
    <property type="match status" value="1"/>
</dbReference>
<dbReference type="GO" id="GO:0009279">
    <property type="term" value="C:cell outer membrane"/>
    <property type="evidence" value="ECO:0007669"/>
    <property type="project" value="UniProtKB-SubCell"/>
</dbReference>
<evidence type="ECO:0000256" key="5">
    <source>
        <dbReference type="ARBA" id="ARBA00022452"/>
    </source>
</evidence>
<feature type="domain" description="Trimeric autotransporter adhesin YadA-like C-terminal membrane anchor" evidence="13">
    <location>
        <begin position="5089"/>
        <end position="5143"/>
    </location>
</feature>
<feature type="domain" description="Trimeric autotransporter adhesin YadA-like head" evidence="14">
    <location>
        <begin position="343"/>
        <end position="367"/>
    </location>
</feature>
<accession>Q0I1T5</accession>
<dbReference type="Gene3D" id="3.30.1300.30">
    <property type="entry name" value="GSPII I/J protein-like"/>
    <property type="match status" value="1"/>
</dbReference>
<evidence type="ECO:0000259" key="13">
    <source>
        <dbReference type="Pfam" id="PF03895"/>
    </source>
</evidence>
<feature type="region of interest" description="Disordered" evidence="12">
    <location>
        <begin position="3304"/>
        <end position="3362"/>
    </location>
</feature>
<feature type="compositionally biased region" description="Polar residues" evidence="12">
    <location>
        <begin position="4119"/>
        <end position="4140"/>
    </location>
</feature>
<dbReference type="InterPro" id="IPR011049">
    <property type="entry name" value="Serralysin-like_metalloprot_C"/>
</dbReference>
<feature type="domain" description="Trimeric autotransporter adhesin YadA-like stalk" evidence="15">
    <location>
        <begin position="1839"/>
        <end position="1874"/>
    </location>
</feature>
<keyword evidence="8" id="KW-0653">Protein transport</keyword>
<gene>
    <name evidence="16" type="primary">hsf</name>
    <name evidence="16" type="ordered locus">HS_0209</name>
</gene>
<feature type="compositionally biased region" description="Basic and acidic residues" evidence="12">
    <location>
        <begin position="3329"/>
        <end position="3348"/>
    </location>
</feature>
<feature type="compositionally biased region" description="Low complexity" evidence="12">
    <location>
        <begin position="3979"/>
        <end position="4037"/>
    </location>
</feature>
<dbReference type="EMBL" id="CP000436">
    <property type="protein sequence ID" value="ABI24487.1"/>
    <property type="molecule type" value="Genomic_DNA"/>
</dbReference>
<keyword evidence="11" id="KW-0175">Coiled coil</keyword>
<feature type="region of interest" description="Disordered" evidence="12">
    <location>
        <begin position="559"/>
        <end position="581"/>
    </location>
</feature>
<evidence type="ECO:0000259" key="15">
    <source>
        <dbReference type="Pfam" id="PF05662"/>
    </source>
</evidence>
<feature type="region of interest" description="Disordered" evidence="12">
    <location>
        <begin position="4104"/>
        <end position="4203"/>
    </location>
</feature>
<feature type="compositionally biased region" description="Low complexity" evidence="12">
    <location>
        <begin position="2805"/>
        <end position="2817"/>
    </location>
</feature>
<dbReference type="Pfam" id="PF05658">
    <property type="entry name" value="YadA_head"/>
    <property type="match status" value="11"/>
</dbReference>
<dbReference type="InterPro" id="IPR018247">
    <property type="entry name" value="EF_Hand_1_Ca_BS"/>
</dbReference>
<keyword evidence="7" id="KW-0732">Signal</keyword>
<keyword evidence="5" id="KW-1134">Transmembrane beta strand</keyword>
<feature type="domain" description="Trimeric autotransporter adhesin YadA-like stalk" evidence="15">
    <location>
        <begin position="620"/>
        <end position="643"/>
    </location>
</feature>
<reference evidence="16" key="1">
    <citation type="submission" date="2006-08" db="EMBL/GenBank/DDBJ databases">
        <title>Complete genome sequence of Haemophilus somnus 129PT.</title>
        <authorList>
            <person name="Copeland A."/>
            <person name="Lucas S."/>
            <person name="Lapidus A."/>
            <person name="Barry K."/>
            <person name="Glavina del Rio T."/>
            <person name="Hammon N."/>
            <person name="Dalin E."/>
            <person name="Tice H."/>
            <person name="Pitluck S."/>
            <person name="Brettin T.S."/>
            <person name="Bruce D."/>
            <person name="Challacombe J.F."/>
            <person name="Chertkov O."/>
            <person name="Detter J.C."/>
            <person name="Gilna P."/>
            <person name="Han S."/>
            <person name="Misra M."/>
            <person name="Tapia R."/>
            <person name="Thayer N.N."/>
            <person name="Xie G."/>
            <person name="Inzana T.J."/>
            <person name="Duncan A.J."/>
            <person name="Siddaramppa S."/>
            <person name="Richardson P."/>
        </authorList>
    </citation>
    <scope>NUCLEOTIDE SEQUENCE</scope>
    <source>
        <strain evidence="16">129PT</strain>
    </source>
</reference>